<feature type="non-terminal residue" evidence="1">
    <location>
        <position position="1"/>
    </location>
</feature>
<name>A0A200I4V3_9ENTE</name>
<dbReference type="AlphaFoldDB" id="A0A200I4V3"/>
<comment type="caution">
    <text evidence="1">The sequence shown here is derived from an EMBL/GenBank/DDBJ whole genome shotgun (WGS) entry which is preliminary data.</text>
</comment>
<gene>
    <name evidence="1" type="ORF">A5869_001051</name>
</gene>
<dbReference type="EMBL" id="NIBL01000001">
    <property type="protein sequence ID" value="OUZ19401.1"/>
    <property type="molecule type" value="Genomic_DNA"/>
</dbReference>
<accession>A0A200I4V3</accession>
<dbReference type="Proteomes" id="UP000196503">
    <property type="component" value="Unassembled WGS sequence"/>
</dbReference>
<protein>
    <submittedName>
        <fullName evidence="1">Uncharacterized protein</fullName>
    </submittedName>
</protein>
<organism evidence="1 2">
    <name type="scientific">Enterococcus cecorum</name>
    <dbReference type="NCBI Taxonomy" id="44008"/>
    <lineage>
        <taxon>Bacteria</taxon>
        <taxon>Bacillati</taxon>
        <taxon>Bacillota</taxon>
        <taxon>Bacilli</taxon>
        <taxon>Lactobacillales</taxon>
        <taxon>Enterococcaceae</taxon>
        <taxon>Enterococcus</taxon>
    </lineage>
</organism>
<evidence type="ECO:0000313" key="1">
    <source>
        <dbReference type="EMBL" id="OUZ19401.1"/>
    </source>
</evidence>
<reference evidence="1 2" key="1">
    <citation type="submission" date="2017-05" db="EMBL/GenBank/DDBJ databases">
        <title>The Genome Sequence of Enterococcus faecium 2D5_DIV0622.</title>
        <authorList>
            <consortium name="The Broad Institute Genomics Platform"/>
            <consortium name="The Broad Institute Genomic Center for Infectious Diseases"/>
            <person name="Earl A."/>
            <person name="Manson A."/>
            <person name="Schwartman J."/>
            <person name="Gilmore M."/>
            <person name="Abouelleil A."/>
            <person name="Cao P."/>
            <person name="Chapman S."/>
            <person name="Cusick C."/>
            <person name="Shea T."/>
            <person name="Young S."/>
            <person name="Neafsey D."/>
            <person name="Nusbaum C."/>
            <person name="Birren B."/>
        </authorList>
    </citation>
    <scope>NUCLEOTIDE SEQUENCE [LARGE SCALE GENOMIC DNA]</scope>
    <source>
        <strain evidence="1 2">2D5_DIV0622</strain>
    </source>
</reference>
<proteinExistence type="predicted"/>
<evidence type="ECO:0000313" key="2">
    <source>
        <dbReference type="Proteomes" id="UP000196503"/>
    </source>
</evidence>
<sequence length="56" mass="6455">PFHNPSAPLTLVSYTHLDVYKRVILTRLPFHNPSAPLTTHLDVYKRQTKPYTKSHG</sequence>